<dbReference type="PANTHER" id="PTHR47691">
    <property type="entry name" value="REGULATOR-RELATED"/>
    <property type="match status" value="1"/>
</dbReference>
<sequence length="409" mass="42923">MTTGAAGAALRLVDALGWHWSLLGRWSEALRCCALALDVAADGRGDARARVAVWQAGFAMLSGAGVDVLPAALAAADELADAGIRARARWFLAFAHRGRGELATTARLVDDVVEQAGAVGDRWGTAAALAVRATVARAGGALDAAARDSERSDQLFQELGDRWGRLRATTTLAELAEISGDYEQAARLHREGLRMAEELRLHDEASMRLSGLGRIALLTGNLGEADDRHERARQLAARGGHPVAEEFAEVGLALSARRAGRLDDAERHLRRWVDWLRTVDGEPGLALVLAELGFLAEQRGDPAAALETHLDGLAAAQRVGDPRAIALALEGLAGAQAGNRPEHAAELLGAAGALRDGVGAPLPPAERGDVGRIGDRLRAALGATAFEAHLARGAQRGWNELVPARGSAV</sequence>
<keyword evidence="2" id="KW-1185">Reference proteome</keyword>
<evidence type="ECO:0000313" key="2">
    <source>
        <dbReference type="Proteomes" id="UP000321261"/>
    </source>
</evidence>
<proteinExistence type="predicted"/>
<dbReference type="EMBL" id="VIWU01000001">
    <property type="protein sequence ID" value="TWF81791.1"/>
    <property type="molecule type" value="Genomic_DNA"/>
</dbReference>
<evidence type="ECO:0000313" key="1">
    <source>
        <dbReference type="EMBL" id="TWF81791.1"/>
    </source>
</evidence>
<dbReference type="AlphaFoldDB" id="A0A561T3U5"/>
<dbReference type="PANTHER" id="PTHR47691:SF3">
    <property type="entry name" value="HTH-TYPE TRANSCRIPTIONAL REGULATOR RV0890C-RELATED"/>
    <property type="match status" value="1"/>
</dbReference>
<dbReference type="SUPFAM" id="SSF48452">
    <property type="entry name" value="TPR-like"/>
    <property type="match status" value="3"/>
</dbReference>
<evidence type="ECO:0008006" key="3">
    <source>
        <dbReference type="Google" id="ProtNLM"/>
    </source>
</evidence>
<comment type="caution">
    <text evidence="1">The sequence shown here is derived from an EMBL/GenBank/DDBJ whole genome shotgun (WGS) entry which is preliminary data.</text>
</comment>
<name>A0A561T3U5_9PSEU</name>
<dbReference type="InterPro" id="IPR011990">
    <property type="entry name" value="TPR-like_helical_dom_sf"/>
</dbReference>
<accession>A0A561T3U5</accession>
<reference evidence="1 2" key="1">
    <citation type="submission" date="2019-06" db="EMBL/GenBank/DDBJ databases">
        <title>Sequencing the genomes of 1000 actinobacteria strains.</title>
        <authorList>
            <person name="Klenk H.-P."/>
        </authorList>
    </citation>
    <scope>NUCLEOTIDE SEQUENCE [LARGE SCALE GENOMIC DNA]</scope>
    <source>
        <strain evidence="1 2">DSM 45671</strain>
    </source>
</reference>
<gene>
    <name evidence="1" type="ORF">FHX44_117736</name>
</gene>
<dbReference type="Proteomes" id="UP000321261">
    <property type="component" value="Unassembled WGS sequence"/>
</dbReference>
<organism evidence="1 2">
    <name type="scientific">Pseudonocardia hierapolitana</name>
    <dbReference type="NCBI Taxonomy" id="1128676"/>
    <lineage>
        <taxon>Bacteria</taxon>
        <taxon>Bacillati</taxon>
        <taxon>Actinomycetota</taxon>
        <taxon>Actinomycetes</taxon>
        <taxon>Pseudonocardiales</taxon>
        <taxon>Pseudonocardiaceae</taxon>
        <taxon>Pseudonocardia</taxon>
    </lineage>
</organism>
<dbReference type="Gene3D" id="1.25.40.10">
    <property type="entry name" value="Tetratricopeptide repeat domain"/>
    <property type="match status" value="2"/>
</dbReference>
<protein>
    <recommendedName>
        <fullName evidence="3">Tetratricopeptide repeat protein</fullName>
    </recommendedName>
</protein>